<evidence type="ECO:0000313" key="2">
    <source>
        <dbReference type="EMBL" id="SET82061.1"/>
    </source>
</evidence>
<dbReference type="EMBL" id="FOIE01000008">
    <property type="protein sequence ID" value="SET82061.1"/>
    <property type="molecule type" value="Genomic_DNA"/>
</dbReference>
<gene>
    <name evidence="2" type="ORF">SAMN04488546_3803</name>
</gene>
<keyword evidence="3" id="KW-1185">Reference proteome</keyword>
<dbReference type="AlphaFoldDB" id="A0A1I0HE13"/>
<name>A0A1I0HE13_9ACTN</name>
<proteinExistence type="predicted"/>
<feature type="transmembrane region" description="Helical" evidence="1">
    <location>
        <begin position="38"/>
        <end position="56"/>
    </location>
</feature>
<sequence length="166" mass="16411">MSYAEPGGSWRPFWLVAGALGLLVVLDAALPGPGLPPPVWALAVVAVLGVVATGVVSARRAWTVQVDAGGADPVLAVGPERVPLADVDAAHLRAVGAGTAGVDAGAPVLGGGWSLPRGRSGLPLRTTDGRTVLVPTRDPAALSRALLAAVADVPGGPSEREGTLGS</sequence>
<evidence type="ECO:0000256" key="1">
    <source>
        <dbReference type="SAM" id="Phobius"/>
    </source>
</evidence>
<keyword evidence="1" id="KW-0472">Membrane</keyword>
<accession>A0A1I0HE13</accession>
<keyword evidence="1" id="KW-0812">Transmembrane</keyword>
<protein>
    <recommendedName>
        <fullName evidence="4">DUF3093 domain-containing protein</fullName>
    </recommendedName>
</protein>
<feature type="transmembrane region" description="Helical" evidence="1">
    <location>
        <begin position="12"/>
        <end position="32"/>
    </location>
</feature>
<evidence type="ECO:0008006" key="4">
    <source>
        <dbReference type="Google" id="ProtNLM"/>
    </source>
</evidence>
<reference evidence="3" key="1">
    <citation type="submission" date="2016-10" db="EMBL/GenBank/DDBJ databases">
        <authorList>
            <person name="Varghese N."/>
            <person name="Submissions S."/>
        </authorList>
    </citation>
    <scope>NUCLEOTIDE SEQUENCE [LARGE SCALE GENOMIC DNA]</scope>
    <source>
        <strain evidence="3">DSM 44209</strain>
    </source>
</reference>
<organism evidence="2 3">
    <name type="scientific">Geodermatophilus poikilotrophus</name>
    <dbReference type="NCBI Taxonomy" id="1333667"/>
    <lineage>
        <taxon>Bacteria</taxon>
        <taxon>Bacillati</taxon>
        <taxon>Actinomycetota</taxon>
        <taxon>Actinomycetes</taxon>
        <taxon>Geodermatophilales</taxon>
        <taxon>Geodermatophilaceae</taxon>
        <taxon>Geodermatophilus</taxon>
    </lineage>
</organism>
<dbReference type="RefSeq" id="WP_245743703.1">
    <property type="nucleotide sequence ID" value="NZ_FOIE01000008.1"/>
</dbReference>
<dbReference type="Proteomes" id="UP000198507">
    <property type="component" value="Unassembled WGS sequence"/>
</dbReference>
<keyword evidence="1" id="KW-1133">Transmembrane helix</keyword>
<evidence type="ECO:0000313" key="3">
    <source>
        <dbReference type="Proteomes" id="UP000198507"/>
    </source>
</evidence>